<dbReference type="AlphaFoldDB" id="X1M665"/>
<evidence type="ECO:0008006" key="2">
    <source>
        <dbReference type="Google" id="ProtNLM"/>
    </source>
</evidence>
<proteinExistence type="predicted"/>
<organism evidence="1">
    <name type="scientific">marine sediment metagenome</name>
    <dbReference type="NCBI Taxonomy" id="412755"/>
    <lineage>
        <taxon>unclassified sequences</taxon>
        <taxon>metagenomes</taxon>
        <taxon>ecological metagenomes</taxon>
    </lineage>
</organism>
<name>X1M665_9ZZZZ</name>
<dbReference type="EMBL" id="BARV01009203">
    <property type="protein sequence ID" value="GAI13556.1"/>
    <property type="molecule type" value="Genomic_DNA"/>
</dbReference>
<dbReference type="InterPro" id="IPR036388">
    <property type="entry name" value="WH-like_DNA-bd_sf"/>
</dbReference>
<dbReference type="Pfam" id="PF01475">
    <property type="entry name" value="FUR"/>
    <property type="match status" value="1"/>
</dbReference>
<gene>
    <name evidence="1" type="ORF">S06H3_18233</name>
</gene>
<dbReference type="Gene3D" id="1.10.10.10">
    <property type="entry name" value="Winged helix-like DNA-binding domain superfamily/Winged helix DNA-binding domain"/>
    <property type="match status" value="1"/>
</dbReference>
<comment type="caution">
    <text evidence="1">The sequence shown here is derived from an EMBL/GenBank/DDBJ whole genome shotgun (WGS) entry which is preliminary data.</text>
</comment>
<protein>
    <recommendedName>
        <fullName evidence="2">Transcriptional repressor</fullName>
    </recommendedName>
</protein>
<dbReference type="GO" id="GO:0003700">
    <property type="term" value="F:DNA-binding transcription factor activity"/>
    <property type="evidence" value="ECO:0007669"/>
    <property type="project" value="InterPro"/>
</dbReference>
<dbReference type="InterPro" id="IPR036390">
    <property type="entry name" value="WH_DNA-bd_sf"/>
</dbReference>
<sequence>MAGQSTEIQSNMDGKLSRRTTEQRQLLLEIIQQAEGHLDADEIYQRARQRLPSISLSTVYRSL</sequence>
<evidence type="ECO:0000313" key="1">
    <source>
        <dbReference type="EMBL" id="GAI13556.1"/>
    </source>
</evidence>
<dbReference type="SUPFAM" id="SSF46785">
    <property type="entry name" value="Winged helix' DNA-binding domain"/>
    <property type="match status" value="1"/>
</dbReference>
<accession>X1M665</accession>
<dbReference type="InterPro" id="IPR002481">
    <property type="entry name" value="FUR"/>
</dbReference>
<feature type="non-terminal residue" evidence="1">
    <location>
        <position position="63"/>
    </location>
</feature>
<reference evidence="1" key="1">
    <citation type="journal article" date="2014" name="Front. Microbiol.">
        <title>High frequency of phylogenetically diverse reductive dehalogenase-homologous genes in deep subseafloor sedimentary metagenomes.</title>
        <authorList>
            <person name="Kawai M."/>
            <person name="Futagami T."/>
            <person name="Toyoda A."/>
            <person name="Takaki Y."/>
            <person name="Nishi S."/>
            <person name="Hori S."/>
            <person name="Arai W."/>
            <person name="Tsubouchi T."/>
            <person name="Morono Y."/>
            <person name="Uchiyama I."/>
            <person name="Ito T."/>
            <person name="Fujiyama A."/>
            <person name="Inagaki F."/>
            <person name="Takami H."/>
        </authorList>
    </citation>
    <scope>NUCLEOTIDE SEQUENCE</scope>
    <source>
        <strain evidence="1">Expedition CK06-06</strain>
    </source>
</reference>